<evidence type="ECO:0000313" key="5">
    <source>
        <dbReference type="EMBL" id="STZ27549.1"/>
    </source>
</evidence>
<dbReference type="PANTHER" id="PTHR43280:SF32">
    <property type="entry name" value="TRANSCRIPTIONAL REGULATORY PROTEIN"/>
    <property type="match status" value="1"/>
</dbReference>
<dbReference type="InterPro" id="IPR009057">
    <property type="entry name" value="Homeodomain-like_sf"/>
</dbReference>
<dbReference type="Pfam" id="PF12833">
    <property type="entry name" value="HTH_18"/>
    <property type="match status" value="1"/>
</dbReference>
<keyword evidence="1" id="KW-0805">Transcription regulation</keyword>
<dbReference type="RefSeq" id="WP_115090466.1">
    <property type="nucleotide sequence ID" value="NZ_CP068107.1"/>
</dbReference>
<dbReference type="PANTHER" id="PTHR43280">
    <property type="entry name" value="ARAC-FAMILY TRANSCRIPTIONAL REGULATOR"/>
    <property type="match status" value="1"/>
</dbReference>
<evidence type="ECO:0000259" key="4">
    <source>
        <dbReference type="PROSITE" id="PS01124"/>
    </source>
</evidence>
<dbReference type="GO" id="GO:0043565">
    <property type="term" value="F:sequence-specific DNA binding"/>
    <property type="evidence" value="ECO:0007669"/>
    <property type="project" value="InterPro"/>
</dbReference>
<name>A0A378RMH4_MYROD</name>
<dbReference type="EMBL" id="UGQL01000001">
    <property type="protein sequence ID" value="STZ27549.1"/>
    <property type="molecule type" value="Genomic_DNA"/>
</dbReference>
<dbReference type="InterPro" id="IPR018060">
    <property type="entry name" value="HTH_AraC"/>
</dbReference>
<keyword evidence="2" id="KW-0238">DNA-binding</keyword>
<dbReference type="SMART" id="SM00342">
    <property type="entry name" value="HTH_ARAC"/>
    <property type="match status" value="1"/>
</dbReference>
<dbReference type="SUPFAM" id="SSF46689">
    <property type="entry name" value="Homeodomain-like"/>
    <property type="match status" value="1"/>
</dbReference>
<dbReference type="SUPFAM" id="SSF51215">
    <property type="entry name" value="Regulatory protein AraC"/>
    <property type="match status" value="1"/>
</dbReference>
<gene>
    <name evidence="5" type="primary">rhaS_8</name>
    <name evidence="5" type="ORF">NCTC11179_01085</name>
</gene>
<dbReference type="Gene3D" id="1.10.10.60">
    <property type="entry name" value="Homeodomain-like"/>
    <property type="match status" value="1"/>
</dbReference>
<evidence type="ECO:0000256" key="3">
    <source>
        <dbReference type="ARBA" id="ARBA00023163"/>
    </source>
</evidence>
<dbReference type="AlphaFoldDB" id="A0A378RMH4"/>
<protein>
    <submittedName>
        <fullName evidence="5">L-rhamnose operon regulatory protein rhaS</fullName>
    </submittedName>
</protein>
<keyword evidence="3" id="KW-0804">Transcription</keyword>
<dbReference type="PROSITE" id="PS01124">
    <property type="entry name" value="HTH_ARAC_FAMILY_2"/>
    <property type="match status" value="1"/>
</dbReference>
<dbReference type="InterPro" id="IPR020449">
    <property type="entry name" value="Tscrpt_reg_AraC-type_HTH"/>
</dbReference>
<dbReference type="PRINTS" id="PR00032">
    <property type="entry name" value="HTHARAC"/>
</dbReference>
<proteinExistence type="predicted"/>
<evidence type="ECO:0000256" key="1">
    <source>
        <dbReference type="ARBA" id="ARBA00023015"/>
    </source>
</evidence>
<evidence type="ECO:0000313" key="6">
    <source>
        <dbReference type="Proteomes" id="UP000255024"/>
    </source>
</evidence>
<dbReference type="GO" id="GO:0003700">
    <property type="term" value="F:DNA-binding transcription factor activity"/>
    <property type="evidence" value="ECO:0007669"/>
    <property type="project" value="InterPro"/>
</dbReference>
<dbReference type="InterPro" id="IPR037923">
    <property type="entry name" value="HTH-like"/>
</dbReference>
<reference evidence="5 6" key="1">
    <citation type="submission" date="2018-06" db="EMBL/GenBank/DDBJ databases">
        <authorList>
            <consortium name="Pathogen Informatics"/>
            <person name="Doyle S."/>
        </authorList>
    </citation>
    <scope>NUCLEOTIDE SEQUENCE [LARGE SCALE GENOMIC DNA]</scope>
    <source>
        <strain evidence="5 6">NCTC11179</strain>
    </source>
</reference>
<feature type="domain" description="HTH araC/xylS-type" evidence="4">
    <location>
        <begin position="190"/>
        <end position="288"/>
    </location>
</feature>
<dbReference type="Proteomes" id="UP000255024">
    <property type="component" value="Unassembled WGS sequence"/>
</dbReference>
<accession>A0A378RMH4</accession>
<sequence>MKDTIFDNYALYDASGNRHDFVLMEIDQVLKLGTTSLTILNQQDFFKVIYITEGEGVYYADWQAFELKKGDICFVGNFEQQRWSVTKSIKGYIITFKSVFLTKFITNHLFVQELAFFNRFTTHNLLENNAVGNRVEHAIQSILHELKLEINKDINLIRIYLLEILLISKRKIDRKNHIKHESVNSNILLDHFEELIENHFYEYKFPKEYATHLRVTPNYLNSICRKLKGKSAGDLIRDRILLESKRLLMTTNLSASEIAYRLNFKDSSYFTRFFKKYVRQTPDEYRRNN</sequence>
<evidence type="ECO:0000256" key="2">
    <source>
        <dbReference type="ARBA" id="ARBA00023125"/>
    </source>
</evidence>
<keyword evidence="6" id="KW-1185">Reference proteome</keyword>
<organism evidence="5 6">
    <name type="scientific">Myroides odoratus</name>
    <name type="common">Flavobacterium odoratum</name>
    <dbReference type="NCBI Taxonomy" id="256"/>
    <lineage>
        <taxon>Bacteria</taxon>
        <taxon>Pseudomonadati</taxon>
        <taxon>Bacteroidota</taxon>
        <taxon>Flavobacteriia</taxon>
        <taxon>Flavobacteriales</taxon>
        <taxon>Flavobacteriaceae</taxon>
        <taxon>Myroides</taxon>
    </lineage>
</organism>